<dbReference type="Proteomes" id="UP000002630">
    <property type="component" value="Unassembled WGS sequence"/>
</dbReference>
<dbReference type="STRING" id="2880.D8LFL1"/>
<evidence type="ECO:0000256" key="1">
    <source>
        <dbReference type="PROSITE-ProRule" id="PRU00339"/>
    </source>
</evidence>
<keyword evidence="3" id="KW-1185">Reference proteome</keyword>
<dbReference type="EMBL" id="FN649760">
    <property type="protein sequence ID" value="CBN79931.1"/>
    <property type="molecule type" value="Genomic_DNA"/>
</dbReference>
<dbReference type="InterPro" id="IPR011990">
    <property type="entry name" value="TPR-like_helical_dom_sf"/>
</dbReference>
<proteinExistence type="predicted"/>
<evidence type="ECO:0000313" key="2">
    <source>
        <dbReference type="EMBL" id="CBN79931.1"/>
    </source>
</evidence>
<dbReference type="AlphaFoldDB" id="D8LFL1"/>
<dbReference type="InterPro" id="IPR019734">
    <property type="entry name" value="TPR_rpt"/>
</dbReference>
<accession>D8LFL1</accession>
<dbReference type="eggNOG" id="ENOG502QU74">
    <property type="taxonomic scope" value="Eukaryota"/>
</dbReference>
<gene>
    <name evidence="2" type="ORF">Esi_0015_0117</name>
</gene>
<dbReference type="Pfam" id="PF13181">
    <property type="entry name" value="TPR_8"/>
    <property type="match status" value="1"/>
</dbReference>
<sequence length="526" mass="58246">MSELASATGGKKHYPNGLDMGEGNLRFPQIITVSTDAGRAWFARGWMHMLNYNHEEAAECFKTCTEVDPRCAMAFWGIGNTPELNLSFSDAMARLYDKYADDLDVAALYSESLMALNPWAMWVRKDVEATGEAEIVPVNGSTLIVKDVLERAMELPGGMEHPGILHLYCHLMELSDDPIAAMPAADTLRNNFRHAGHLTHMASHIDIWAGHYKAQAALDTNFTAIAADEATVEHTGVETSFYKGYRIHNVHMAVWAAMFTGQQDVAMEMARKLSAMLSPGDENSGIQFMLQGLIPMAIFWEPYTLVKWHAMIRFGLWDEIIAEPRDEDPALYPTSLTTAHYARGIAFASKGLVAEAEKEQAKYLEGMKNPALGGRMIHNNLIVSDEAPCLFKVGEAMLAGEIEYRKGNFETAFEHLREAVRLDTSLLYDEPWGWMVPSRHALGALLLEQDHIQEATEVFRADLKMYPSNMWGLLGLSQCLDKAGDPEAVEAKRRYDEASSTAESKPAATCFCAKVAGATSPTPCPV</sequence>
<evidence type="ECO:0000313" key="3">
    <source>
        <dbReference type="Proteomes" id="UP000002630"/>
    </source>
</evidence>
<dbReference type="PANTHER" id="PTHR45588">
    <property type="entry name" value="TPR DOMAIN-CONTAINING PROTEIN"/>
    <property type="match status" value="1"/>
</dbReference>
<dbReference type="SMART" id="SM00028">
    <property type="entry name" value="TPR"/>
    <property type="match status" value="3"/>
</dbReference>
<protein>
    <submittedName>
        <fullName evidence="2">Uncharacterized protein</fullName>
    </submittedName>
</protein>
<feature type="repeat" description="TPR" evidence="1">
    <location>
        <begin position="436"/>
        <end position="469"/>
    </location>
</feature>
<dbReference type="InParanoid" id="D8LFL1"/>
<organism evidence="2 3">
    <name type="scientific">Ectocarpus siliculosus</name>
    <name type="common">Brown alga</name>
    <name type="synonym">Conferva siliculosa</name>
    <dbReference type="NCBI Taxonomy" id="2880"/>
    <lineage>
        <taxon>Eukaryota</taxon>
        <taxon>Sar</taxon>
        <taxon>Stramenopiles</taxon>
        <taxon>Ochrophyta</taxon>
        <taxon>PX clade</taxon>
        <taxon>Phaeophyceae</taxon>
        <taxon>Ectocarpales</taxon>
        <taxon>Ectocarpaceae</taxon>
        <taxon>Ectocarpus</taxon>
    </lineage>
</organism>
<dbReference type="OrthoDB" id="414774at2759"/>
<reference evidence="2 3" key="1">
    <citation type="journal article" date="2010" name="Nature">
        <title>The Ectocarpus genome and the independent evolution of multicellularity in brown algae.</title>
        <authorList>
            <person name="Cock J.M."/>
            <person name="Sterck L."/>
            <person name="Rouze P."/>
            <person name="Scornet D."/>
            <person name="Allen A.E."/>
            <person name="Amoutzias G."/>
            <person name="Anthouard V."/>
            <person name="Artiguenave F."/>
            <person name="Aury J.M."/>
            <person name="Badger J.H."/>
            <person name="Beszteri B."/>
            <person name="Billiau K."/>
            <person name="Bonnet E."/>
            <person name="Bothwell J.H."/>
            <person name="Bowler C."/>
            <person name="Boyen C."/>
            <person name="Brownlee C."/>
            <person name="Carrano C.J."/>
            <person name="Charrier B."/>
            <person name="Cho G.Y."/>
            <person name="Coelho S.M."/>
            <person name="Collen J."/>
            <person name="Corre E."/>
            <person name="Da Silva C."/>
            <person name="Delage L."/>
            <person name="Delaroque N."/>
            <person name="Dittami S.M."/>
            <person name="Doulbeau S."/>
            <person name="Elias M."/>
            <person name="Farnham G."/>
            <person name="Gachon C.M."/>
            <person name="Gschloessl B."/>
            <person name="Heesch S."/>
            <person name="Jabbari K."/>
            <person name="Jubin C."/>
            <person name="Kawai H."/>
            <person name="Kimura K."/>
            <person name="Kloareg B."/>
            <person name="Kupper F.C."/>
            <person name="Lang D."/>
            <person name="Le Bail A."/>
            <person name="Leblanc C."/>
            <person name="Lerouge P."/>
            <person name="Lohr M."/>
            <person name="Lopez P.J."/>
            <person name="Martens C."/>
            <person name="Maumus F."/>
            <person name="Michel G."/>
            <person name="Miranda-Saavedra D."/>
            <person name="Morales J."/>
            <person name="Moreau H."/>
            <person name="Motomura T."/>
            <person name="Nagasato C."/>
            <person name="Napoli C.A."/>
            <person name="Nelson D.R."/>
            <person name="Nyvall-Collen P."/>
            <person name="Peters A.F."/>
            <person name="Pommier C."/>
            <person name="Potin P."/>
            <person name="Poulain J."/>
            <person name="Quesneville H."/>
            <person name="Read B."/>
            <person name="Rensing S.A."/>
            <person name="Ritter A."/>
            <person name="Rousvoal S."/>
            <person name="Samanta M."/>
            <person name="Samson G."/>
            <person name="Schroeder D.C."/>
            <person name="Segurens B."/>
            <person name="Strittmatter M."/>
            <person name="Tonon T."/>
            <person name="Tregear J.W."/>
            <person name="Valentin K."/>
            <person name="von Dassow P."/>
            <person name="Yamagishi T."/>
            <person name="Van de Peer Y."/>
            <person name="Wincker P."/>
        </authorList>
    </citation>
    <scope>NUCLEOTIDE SEQUENCE [LARGE SCALE GENOMIC DNA]</scope>
    <source>
        <strain evidence="3">Ec32 / CCAP1310/4</strain>
    </source>
</reference>
<keyword evidence="1" id="KW-0802">TPR repeat</keyword>
<dbReference type="SUPFAM" id="SSF48452">
    <property type="entry name" value="TPR-like"/>
    <property type="match status" value="2"/>
</dbReference>
<dbReference type="PROSITE" id="PS50005">
    <property type="entry name" value="TPR"/>
    <property type="match status" value="1"/>
</dbReference>
<dbReference type="PANTHER" id="PTHR45588:SF1">
    <property type="entry name" value="WW DOMAIN-CONTAINING PROTEIN"/>
    <property type="match status" value="1"/>
</dbReference>
<dbReference type="Gene3D" id="1.25.40.10">
    <property type="entry name" value="Tetratricopeptide repeat domain"/>
    <property type="match status" value="2"/>
</dbReference>
<name>D8LFL1_ECTSI</name>